<name>A0A9N9X2M3_PHACE</name>
<protein>
    <submittedName>
        <fullName evidence="2">Uncharacterized protein</fullName>
    </submittedName>
</protein>
<reference evidence="2" key="1">
    <citation type="submission" date="2022-01" db="EMBL/GenBank/DDBJ databases">
        <authorList>
            <person name="King R."/>
        </authorList>
    </citation>
    <scope>NUCLEOTIDE SEQUENCE</scope>
</reference>
<gene>
    <name evidence="2" type="ORF">PHAECO_LOCUS10785</name>
</gene>
<feature type="compositionally biased region" description="Polar residues" evidence="1">
    <location>
        <begin position="141"/>
        <end position="158"/>
    </location>
</feature>
<sequence>MESNSIQAAKTKIAFLLPPTGTGAVPMIEDKKEKEIRKSSVSETTIMHFQLQKFEQRIEEQDMEIATQRQELTRLMIINQELTLWLENQLAHLLVAQQEPSPANYELPNTQTAEEDLMIDVAGHQGLERPRSLSETEEDISTNPPMDSPEQTAGPSQPTEKKTAKSAIPSIVLKTSSKWTLVQREFALKGVKVTSEKLTEGGVKIQTKTVEEYRSATKILEEEKHEFHTYSLPDDKPHYAVMKGIDISVKPLYIKGDLESKGSIILAVHRMKSVRTEKEIPLVLVQVPKSDARIWKVSDSCGYSVKMKIQNPPPKKVAQCHRCQQFGHGQTNWRCVKCGEPHPTSTCPKPRHTDATCANCEGKHPANFTGSPKTETANQP</sequence>
<evidence type="ECO:0000313" key="3">
    <source>
        <dbReference type="Proteomes" id="UP001153737"/>
    </source>
</evidence>
<keyword evidence="3" id="KW-1185">Reference proteome</keyword>
<feature type="region of interest" description="Disordered" evidence="1">
    <location>
        <begin position="126"/>
        <end position="166"/>
    </location>
</feature>
<dbReference type="OrthoDB" id="8123891at2759"/>
<dbReference type="AlphaFoldDB" id="A0A9N9X2M3"/>
<dbReference type="Proteomes" id="UP001153737">
    <property type="component" value="Chromosome 7"/>
</dbReference>
<evidence type="ECO:0000256" key="1">
    <source>
        <dbReference type="SAM" id="MobiDB-lite"/>
    </source>
</evidence>
<evidence type="ECO:0000313" key="2">
    <source>
        <dbReference type="EMBL" id="CAG9823954.1"/>
    </source>
</evidence>
<dbReference type="PANTHER" id="PTHR33273:SF2">
    <property type="entry name" value="ENDONUCLEASE_EXONUCLEASE_PHOSPHATASE DOMAIN-CONTAINING PROTEIN"/>
    <property type="match status" value="1"/>
</dbReference>
<accession>A0A9N9X2M3</accession>
<organism evidence="2 3">
    <name type="scientific">Phaedon cochleariae</name>
    <name type="common">Mustard beetle</name>
    <dbReference type="NCBI Taxonomy" id="80249"/>
    <lineage>
        <taxon>Eukaryota</taxon>
        <taxon>Metazoa</taxon>
        <taxon>Ecdysozoa</taxon>
        <taxon>Arthropoda</taxon>
        <taxon>Hexapoda</taxon>
        <taxon>Insecta</taxon>
        <taxon>Pterygota</taxon>
        <taxon>Neoptera</taxon>
        <taxon>Endopterygota</taxon>
        <taxon>Coleoptera</taxon>
        <taxon>Polyphaga</taxon>
        <taxon>Cucujiformia</taxon>
        <taxon>Chrysomeloidea</taxon>
        <taxon>Chrysomelidae</taxon>
        <taxon>Chrysomelinae</taxon>
        <taxon>Chrysomelini</taxon>
        <taxon>Phaedon</taxon>
    </lineage>
</organism>
<reference evidence="2" key="2">
    <citation type="submission" date="2022-10" db="EMBL/GenBank/DDBJ databases">
        <authorList>
            <consortium name="ENA_rothamsted_submissions"/>
            <consortium name="culmorum"/>
            <person name="King R."/>
        </authorList>
    </citation>
    <scope>NUCLEOTIDE SEQUENCE</scope>
</reference>
<dbReference type="EMBL" id="OU896713">
    <property type="protein sequence ID" value="CAG9823954.1"/>
    <property type="molecule type" value="Genomic_DNA"/>
</dbReference>
<proteinExistence type="predicted"/>
<dbReference type="PANTHER" id="PTHR33273">
    <property type="entry name" value="DOMAIN-CONTAINING PROTEIN, PUTATIVE-RELATED"/>
    <property type="match status" value="1"/>
</dbReference>